<keyword evidence="2" id="KW-1185">Reference proteome</keyword>
<name>A0AAD7R539_9TELE</name>
<dbReference type="EMBL" id="JAINUG010000628">
    <property type="protein sequence ID" value="KAJ8362617.1"/>
    <property type="molecule type" value="Genomic_DNA"/>
</dbReference>
<evidence type="ECO:0000313" key="2">
    <source>
        <dbReference type="Proteomes" id="UP001221898"/>
    </source>
</evidence>
<dbReference type="Proteomes" id="UP001221898">
    <property type="component" value="Unassembled WGS sequence"/>
</dbReference>
<evidence type="ECO:0000313" key="1">
    <source>
        <dbReference type="EMBL" id="KAJ8362617.1"/>
    </source>
</evidence>
<comment type="caution">
    <text evidence="1">The sequence shown here is derived from an EMBL/GenBank/DDBJ whole genome shotgun (WGS) entry which is preliminary data.</text>
</comment>
<sequence length="114" mass="12580">MTSPVPLLNLQIALKLTVWCRDPDGTNRLKETLVQCPVCLPQLLLDGTGGRNASVTCPSPDNIWETGWLFATNPKEHLIVDHPPLTMSLWMVLLTCAVCPTQMADGPSVLHRKH</sequence>
<protein>
    <submittedName>
        <fullName evidence="1">Uncharacterized protein</fullName>
    </submittedName>
</protein>
<gene>
    <name evidence="1" type="ORF">AAFF_G00365420</name>
</gene>
<accession>A0AAD7R539</accession>
<dbReference type="AlphaFoldDB" id="A0AAD7R539"/>
<proteinExistence type="predicted"/>
<organism evidence="1 2">
    <name type="scientific">Aldrovandia affinis</name>
    <dbReference type="NCBI Taxonomy" id="143900"/>
    <lineage>
        <taxon>Eukaryota</taxon>
        <taxon>Metazoa</taxon>
        <taxon>Chordata</taxon>
        <taxon>Craniata</taxon>
        <taxon>Vertebrata</taxon>
        <taxon>Euteleostomi</taxon>
        <taxon>Actinopterygii</taxon>
        <taxon>Neopterygii</taxon>
        <taxon>Teleostei</taxon>
        <taxon>Notacanthiformes</taxon>
        <taxon>Halosauridae</taxon>
        <taxon>Aldrovandia</taxon>
    </lineage>
</organism>
<reference evidence="1" key="1">
    <citation type="journal article" date="2023" name="Science">
        <title>Genome structures resolve the early diversification of teleost fishes.</title>
        <authorList>
            <person name="Parey E."/>
            <person name="Louis A."/>
            <person name="Montfort J."/>
            <person name="Bouchez O."/>
            <person name="Roques C."/>
            <person name="Iampietro C."/>
            <person name="Lluch J."/>
            <person name="Castinel A."/>
            <person name="Donnadieu C."/>
            <person name="Desvignes T."/>
            <person name="Floi Bucao C."/>
            <person name="Jouanno E."/>
            <person name="Wen M."/>
            <person name="Mejri S."/>
            <person name="Dirks R."/>
            <person name="Jansen H."/>
            <person name="Henkel C."/>
            <person name="Chen W.J."/>
            <person name="Zahm M."/>
            <person name="Cabau C."/>
            <person name="Klopp C."/>
            <person name="Thompson A.W."/>
            <person name="Robinson-Rechavi M."/>
            <person name="Braasch I."/>
            <person name="Lecointre G."/>
            <person name="Bobe J."/>
            <person name="Postlethwait J.H."/>
            <person name="Berthelot C."/>
            <person name="Roest Crollius H."/>
            <person name="Guiguen Y."/>
        </authorList>
    </citation>
    <scope>NUCLEOTIDE SEQUENCE</scope>
    <source>
        <strain evidence="1">NC1722</strain>
    </source>
</reference>